<evidence type="ECO:0000256" key="3">
    <source>
        <dbReference type="ARBA" id="ARBA00023274"/>
    </source>
</evidence>
<keyword evidence="3 4" id="KW-0687">Ribonucleoprotein</keyword>
<dbReference type="GO" id="GO:0005840">
    <property type="term" value="C:ribosome"/>
    <property type="evidence" value="ECO:0007669"/>
    <property type="project" value="UniProtKB-KW"/>
</dbReference>
<dbReference type="GO" id="GO:1990904">
    <property type="term" value="C:ribonucleoprotein complex"/>
    <property type="evidence" value="ECO:0007669"/>
    <property type="project" value="UniProtKB-KW"/>
</dbReference>
<dbReference type="GO" id="GO:0003735">
    <property type="term" value="F:structural constituent of ribosome"/>
    <property type="evidence" value="ECO:0007669"/>
    <property type="project" value="InterPro"/>
</dbReference>
<evidence type="ECO:0000256" key="4">
    <source>
        <dbReference type="HAMAP-Rule" id="MF_00545"/>
    </source>
</evidence>
<dbReference type="Pfam" id="PF01282">
    <property type="entry name" value="Ribosomal_S24e"/>
    <property type="match status" value="1"/>
</dbReference>
<reference evidence="6 7" key="1">
    <citation type="submission" date="2023-08" db="EMBL/GenBank/DDBJ databases">
        <title>Draft genome sequence of Thermococcus waiotapuensis WT1T, a thermophilic sulphur-dependent archaeon from order Thermococcales.</title>
        <authorList>
            <person name="Manners S.H."/>
            <person name="Carere C.R."/>
            <person name="Dhami M.K."/>
            <person name="Dobson R.C.J."/>
            <person name="Stott M.B."/>
        </authorList>
    </citation>
    <scope>NUCLEOTIDE SEQUENCE [LARGE SCALE GENOMIC DNA]</scope>
    <source>
        <strain evidence="6 7">WT1</strain>
    </source>
</reference>
<gene>
    <name evidence="4" type="primary">rps24e</name>
    <name evidence="6" type="ORF">RBI02_05405</name>
</gene>
<accession>A0AAE4NWJ0</accession>
<organism evidence="6 7">
    <name type="scientific">Thermococcus waiotapuensis</name>
    <dbReference type="NCBI Taxonomy" id="90909"/>
    <lineage>
        <taxon>Archaea</taxon>
        <taxon>Methanobacteriati</taxon>
        <taxon>Methanobacteriota</taxon>
        <taxon>Thermococci</taxon>
        <taxon>Thermococcales</taxon>
        <taxon>Thermococcaceae</taxon>
        <taxon>Thermococcus</taxon>
    </lineage>
</organism>
<comment type="similarity">
    <text evidence="1 4 5">Belongs to the eukaryotic ribosomal protein eS24 family.</text>
</comment>
<name>A0AAE4NWJ0_9EURY</name>
<dbReference type="RefSeq" id="WP_315341591.1">
    <property type="nucleotide sequence ID" value="NZ_JAVDZE010000002.1"/>
</dbReference>
<dbReference type="EMBL" id="JAVDZE010000002">
    <property type="protein sequence ID" value="MDV3103980.1"/>
    <property type="molecule type" value="Genomic_DNA"/>
</dbReference>
<sequence>MEIKVTEIKENKLLGRKEIYFDIIHEGEPTPSREAVKGKLAAMLDLDPNTTVLQYIRSYFGSNVSKGYAKAYETRERMLYIEPEYILLRDGLIEKKGEGGE</sequence>
<dbReference type="InterPro" id="IPR012677">
    <property type="entry name" value="Nucleotide-bd_a/b_plait_sf"/>
</dbReference>
<dbReference type="PROSITE" id="PS00529">
    <property type="entry name" value="RIBOSOMAL_S24E"/>
    <property type="match status" value="1"/>
</dbReference>
<dbReference type="PANTHER" id="PTHR10496">
    <property type="entry name" value="40S RIBOSOMAL PROTEIN S24"/>
    <property type="match status" value="1"/>
</dbReference>
<protein>
    <recommendedName>
        <fullName evidence="4">Small ribosomal subunit protein eS24</fullName>
    </recommendedName>
</protein>
<dbReference type="InterPro" id="IPR018098">
    <property type="entry name" value="Ribosomal_eS24_CS"/>
</dbReference>
<dbReference type="Proteomes" id="UP001245683">
    <property type="component" value="Unassembled WGS sequence"/>
</dbReference>
<dbReference type="AlphaFoldDB" id="A0AAE4NWJ0"/>
<keyword evidence="2 4" id="KW-0689">Ribosomal protein</keyword>
<dbReference type="HAMAP" id="MF_00545">
    <property type="entry name" value="Ribosomal_eS24"/>
    <property type="match status" value="1"/>
</dbReference>
<comment type="caution">
    <text evidence="6">The sequence shown here is derived from an EMBL/GenBank/DDBJ whole genome shotgun (WGS) entry which is preliminary data.</text>
</comment>
<evidence type="ECO:0000256" key="1">
    <source>
        <dbReference type="ARBA" id="ARBA00009680"/>
    </source>
</evidence>
<dbReference type="GO" id="GO:0006412">
    <property type="term" value="P:translation"/>
    <property type="evidence" value="ECO:0007669"/>
    <property type="project" value="UniProtKB-UniRule"/>
</dbReference>
<dbReference type="SUPFAM" id="SSF54189">
    <property type="entry name" value="Ribosomal proteins S24e, L23 and L15e"/>
    <property type="match status" value="1"/>
</dbReference>
<evidence type="ECO:0000313" key="6">
    <source>
        <dbReference type="EMBL" id="MDV3103980.1"/>
    </source>
</evidence>
<dbReference type="InterPro" id="IPR012678">
    <property type="entry name" value="Ribosomal_uL23/eL15/eS24_sf"/>
</dbReference>
<proteinExistence type="inferred from homology"/>
<dbReference type="InterPro" id="IPR001976">
    <property type="entry name" value="Ribosomal_eS24"/>
</dbReference>
<evidence type="ECO:0000313" key="7">
    <source>
        <dbReference type="Proteomes" id="UP001245683"/>
    </source>
</evidence>
<evidence type="ECO:0000256" key="5">
    <source>
        <dbReference type="RuleBase" id="RU004381"/>
    </source>
</evidence>
<evidence type="ECO:0000256" key="2">
    <source>
        <dbReference type="ARBA" id="ARBA00022980"/>
    </source>
</evidence>
<dbReference type="Gene3D" id="3.30.70.330">
    <property type="match status" value="1"/>
</dbReference>
<keyword evidence="7" id="KW-1185">Reference proteome</keyword>